<evidence type="ECO:0000256" key="3">
    <source>
        <dbReference type="ARBA" id="ARBA00022490"/>
    </source>
</evidence>
<dbReference type="PROSITE" id="PS50002">
    <property type="entry name" value="SH3"/>
    <property type="match status" value="1"/>
</dbReference>
<evidence type="ECO:0000256" key="1">
    <source>
        <dbReference type="ARBA" id="ARBA00004496"/>
    </source>
</evidence>
<evidence type="ECO:0000256" key="4">
    <source>
        <dbReference type="PROSITE-ProRule" id="PRU00192"/>
    </source>
</evidence>
<sequence>MSSKKRKGSKAIKRKKKSQKSKKKQLKVKALFKYDSGQKGMLSFNELDTILVLEKNKSGWWFGEFNNTTGYFPSNYVKVISSKQMAKTPNKELQNIVKEIFDELQKKIDQETQKTQKNFRNTKEKNVSVTSEKLVRACEIRKTLSKELSSSNENLLEFLDDFVESSETSHPFIKHLVEKKSPLIKTLKKRQTRSTNKLATIVRKSSSLRSGETISQMKKTKKNLQSRFDQAQDLPQELPQDLPQDLPLDLPQDLPLDLPQNLPDLDDLEGIPELPEMDDLPEDLERQITLEGNPNDNDLLTGYDPPKEEYFYFEGEDDIPPPPPFRERELDKENKNTEIYLQGECGIPITLN</sequence>
<dbReference type="AlphaFoldDB" id="A0AAV7YBP3"/>
<feature type="domain" description="SH3" evidence="6">
    <location>
        <begin position="23"/>
        <end position="82"/>
    </location>
</feature>
<name>A0AAV7YBP3_9EUKA</name>
<keyword evidence="3" id="KW-0963">Cytoplasm</keyword>
<evidence type="ECO:0000313" key="7">
    <source>
        <dbReference type="EMBL" id="KAJ3426320.1"/>
    </source>
</evidence>
<dbReference type="Proteomes" id="UP001146793">
    <property type="component" value="Unassembled WGS sequence"/>
</dbReference>
<dbReference type="GO" id="GO:0051666">
    <property type="term" value="P:actin cortical patch localization"/>
    <property type="evidence" value="ECO:0007669"/>
    <property type="project" value="InterPro"/>
</dbReference>
<gene>
    <name evidence="7" type="ORF">M0812_28773</name>
</gene>
<keyword evidence="2 4" id="KW-0728">SH3 domain</keyword>
<dbReference type="SMART" id="SM00326">
    <property type="entry name" value="SH3"/>
    <property type="match status" value="1"/>
</dbReference>
<dbReference type="Gene3D" id="2.30.30.40">
    <property type="entry name" value="SH3 Domains"/>
    <property type="match status" value="1"/>
</dbReference>
<comment type="caution">
    <text evidence="7">The sequence shown here is derived from an EMBL/GenBank/DDBJ whole genome shotgun (WGS) entry which is preliminary data.</text>
</comment>
<reference evidence="7" key="1">
    <citation type="submission" date="2022-08" db="EMBL/GenBank/DDBJ databases">
        <title>Novel sulphate-reducing endosymbionts in the free-living metamonad Anaeramoeba.</title>
        <authorList>
            <person name="Jerlstrom-Hultqvist J."/>
            <person name="Cepicka I."/>
            <person name="Gallot-Lavallee L."/>
            <person name="Salas-Leiva D."/>
            <person name="Curtis B.A."/>
            <person name="Zahonova K."/>
            <person name="Pipaliya S."/>
            <person name="Dacks J."/>
            <person name="Roger A.J."/>
        </authorList>
    </citation>
    <scope>NUCLEOTIDE SEQUENCE</scope>
    <source>
        <strain evidence="7">Busselton2</strain>
    </source>
</reference>
<accession>A0AAV7YBP3</accession>
<dbReference type="InterPro" id="IPR001452">
    <property type="entry name" value="SH3_domain"/>
</dbReference>
<proteinExistence type="predicted"/>
<dbReference type="PANTHER" id="PTHR47174:SF3">
    <property type="entry name" value="BRIDGING INTEGRATOR 3"/>
    <property type="match status" value="1"/>
</dbReference>
<feature type="region of interest" description="Disordered" evidence="5">
    <location>
        <begin position="237"/>
        <end position="261"/>
    </location>
</feature>
<dbReference type="InterPro" id="IPR046982">
    <property type="entry name" value="BIN3/RVS161-like"/>
</dbReference>
<dbReference type="Pfam" id="PF00018">
    <property type="entry name" value="SH3_1"/>
    <property type="match status" value="1"/>
</dbReference>
<evidence type="ECO:0000256" key="2">
    <source>
        <dbReference type="ARBA" id="ARBA00022443"/>
    </source>
</evidence>
<dbReference type="GO" id="GO:0015629">
    <property type="term" value="C:actin cytoskeleton"/>
    <property type="evidence" value="ECO:0007669"/>
    <property type="project" value="TreeGrafter"/>
</dbReference>
<comment type="subcellular location">
    <subcellularLocation>
        <location evidence="1">Cytoplasm</location>
    </subcellularLocation>
</comment>
<dbReference type="SUPFAM" id="SSF50044">
    <property type="entry name" value="SH3-domain"/>
    <property type="match status" value="1"/>
</dbReference>
<dbReference type="InterPro" id="IPR036028">
    <property type="entry name" value="SH3-like_dom_sf"/>
</dbReference>
<evidence type="ECO:0000256" key="5">
    <source>
        <dbReference type="SAM" id="MobiDB-lite"/>
    </source>
</evidence>
<organism evidence="7 8">
    <name type="scientific">Anaeramoeba flamelloides</name>
    <dbReference type="NCBI Taxonomy" id="1746091"/>
    <lineage>
        <taxon>Eukaryota</taxon>
        <taxon>Metamonada</taxon>
        <taxon>Anaeramoebidae</taxon>
        <taxon>Anaeramoeba</taxon>
    </lineage>
</organism>
<protein>
    <submittedName>
        <fullName evidence="7">Jak pathway signal transduction adaptor molecule</fullName>
    </submittedName>
</protein>
<feature type="region of interest" description="Disordered" evidence="5">
    <location>
        <begin position="1"/>
        <end position="26"/>
    </location>
</feature>
<dbReference type="EMBL" id="JANTQA010000070">
    <property type="protein sequence ID" value="KAJ3426320.1"/>
    <property type="molecule type" value="Genomic_DNA"/>
</dbReference>
<evidence type="ECO:0000259" key="6">
    <source>
        <dbReference type="PROSITE" id="PS50002"/>
    </source>
</evidence>
<dbReference type="PRINTS" id="PR00452">
    <property type="entry name" value="SH3DOMAIN"/>
</dbReference>
<dbReference type="GO" id="GO:0006897">
    <property type="term" value="P:endocytosis"/>
    <property type="evidence" value="ECO:0007669"/>
    <property type="project" value="InterPro"/>
</dbReference>
<dbReference type="PANTHER" id="PTHR47174">
    <property type="entry name" value="BRIDGING INTEGRATOR 3"/>
    <property type="match status" value="1"/>
</dbReference>
<dbReference type="GO" id="GO:0005737">
    <property type="term" value="C:cytoplasm"/>
    <property type="evidence" value="ECO:0007669"/>
    <property type="project" value="UniProtKB-SubCell"/>
</dbReference>
<evidence type="ECO:0000313" key="8">
    <source>
        <dbReference type="Proteomes" id="UP001146793"/>
    </source>
</evidence>